<feature type="repeat" description="CXXCXGXG motif" evidence="8">
    <location>
        <begin position="169"/>
        <end position="176"/>
    </location>
</feature>
<dbReference type="InterPro" id="IPR008971">
    <property type="entry name" value="HSP40/DnaJ_pept-bd"/>
</dbReference>
<feature type="binding site" evidence="8">
    <location>
        <position position="208"/>
    </location>
    <ligand>
        <name>Zn(2+)</name>
        <dbReference type="ChEBI" id="CHEBI:29105"/>
        <label>1</label>
    </ligand>
</feature>
<keyword evidence="3 8" id="KW-0677">Repeat</keyword>
<evidence type="ECO:0000313" key="12">
    <source>
        <dbReference type="EMBL" id="BBB32558.1"/>
    </source>
</evidence>
<comment type="subunit">
    <text evidence="8">Homodimer.</text>
</comment>
<dbReference type="AlphaFoldDB" id="A0A7R6PMZ2"/>
<evidence type="ECO:0000256" key="9">
    <source>
        <dbReference type="PROSITE-ProRule" id="PRU00546"/>
    </source>
</evidence>
<proteinExistence type="inferred from homology"/>
<dbReference type="InterPro" id="IPR018253">
    <property type="entry name" value="DnaJ_domain_CS"/>
</dbReference>
<dbReference type="GO" id="GO:0005524">
    <property type="term" value="F:ATP binding"/>
    <property type="evidence" value="ECO:0007669"/>
    <property type="project" value="InterPro"/>
</dbReference>
<dbReference type="GO" id="GO:0051082">
    <property type="term" value="F:unfolded protein binding"/>
    <property type="evidence" value="ECO:0007669"/>
    <property type="project" value="UniProtKB-UniRule"/>
</dbReference>
<keyword evidence="4 8" id="KW-0863">Zinc-finger</keyword>
<dbReference type="Proteomes" id="UP000595564">
    <property type="component" value="Chromosome"/>
</dbReference>
<evidence type="ECO:0000256" key="2">
    <source>
        <dbReference type="ARBA" id="ARBA00022723"/>
    </source>
</evidence>
<dbReference type="RefSeq" id="WP_201328913.1">
    <property type="nucleotide sequence ID" value="NZ_AP017470.1"/>
</dbReference>
<dbReference type="SUPFAM" id="SSF46565">
    <property type="entry name" value="Chaperone J-domain"/>
    <property type="match status" value="1"/>
</dbReference>
<comment type="subcellular location">
    <subcellularLocation>
        <location evidence="8">Cytoplasm</location>
    </subcellularLocation>
</comment>
<gene>
    <name evidence="8" type="primary">dnaJ</name>
    <name evidence="12" type="ORF">TTHT_1018</name>
</gene>
<dbReference type="SMART" id="SM00271">
    <property type="entry name" value="DnaJ"/>
    <property type="match status" value="1"/>
</dbReference>
<feature type="repeat" description="CXXCXGXG motif" evidence="8">
    <location>
        <begin position="205"/>
        <end position="212"/>
    </location>
</feature>
<organism evidence="12 13">
    <name type="scientific">Thermotomaculum hydrothermale</name>
    <dbReference type="NCBI Taxonomy" id="981385"/>
    <lineage>
        <taxon>Bacteria</taxon>
        <taxon>Pseudomonadati</taxon>
        <taxon>Acidobacteriota</taxon>
        <taxon>Holophagae</taxon>
        <taxon>Thermotomaculales</taxon>
        <taxon>Thermotomaculaceae</taxon>
        <taxon>Thermotomaculum</taxon>
    </lineage>
</organism>
<accession>A0A7R6PMZ2</accession>
<dbReference type="Gene3D" id="2.10.230.10">
    <property type="entry name" value="Heat shock protein DnaJ, cysteine-rich domain"/>
    <property type="match status" value="1"/>
</dbReference>
<dbReference type="GO" id="GO:0009408">
    <property type="term" value="P:response to heat"/>
    <property type="evidence" value="ECO:0007669"/>
    <property type="project" value="InterPro"/>
</dbReference>
<evidence type="ECO:0000313" key="13">
    <source>
        <dbReference type="Proteomes" id="UP000595564"/>
    </source>
</evidence>
<dbReference type="Pfam" id="PF00226">
    <property type="entry name" value="DnaJ"/>
    <property type="match status" value="1"/>
</dbReference>
<dbReference type="PROSITE" id="PS50076">
    <property type="entry name" value="DNAJ_2"/>
    <property type="match status" value="1"/>
</dbReference>
<dbReference type="SUPFAM" id="SSF49493">
    <property type="entry name" value="HSP40/DnaJ peptide-binding domain"/>
    <property type="match status" value="2"/>
</dbReference>
<feature type="binding site" evidence="8">
    <location>
        <position position="152"/>
    </location>
    <ligand>
        <name>Zn(2+)</name>
        <dbReference type="ChEBI" id="CHEBI:29105"/>
        <label>1</label>
    </ligand>
</feature>
<evidence type="ECO:0000256" key="1">
    <source>
        <dbReference type="ARBA" id="ARBA00022705"/>
    </source>
</evidence>
<feature type="repeat" description="CXXCXGXG motif" evidence="8">
    <location>
        <begin position="152"/>
        <end position="159"/>
    </location>
</feature>
<comment type="similarity">
    <text evidence="8">Belongs to the DnaJ family.</text>
</comment>
<feature type="binding site" evidence="8">
    <location>
        <position position="172"/>
    </location>
    <ligand>
        <name>Zn(2+)</name>
        <dbReference type="ChEBI" id="CHEBI:29105"/>
        <label>2</label>
    </ligand>
</feature>
<dbReference type="GO" id="GO:0008270">
    <property type="term" value="F:zinc ion binding"/>
    <property type="evidence" value="ECO:0007669"/>
    <property type="project" value="UniProtKB-UniRule"/>
</dbReference>
<dbReference type="GO" id="GO:0006260">
    <property type="term" value="P:DNA replication"/>
    <property type="evidence" value="ECO:0007669"/>
    <property type="project" value="UniProtKB-KW"/>
</dbReference>
<evidence type="ECO:0000256" key="8">
    <source>
        <dbReference type="HAMAP-Rule" id="MF_01152"/>
    </source>
</evidence>
<feature type="domain" description="J" evidence="10">
    <location>
        <begin position="5"/>
        <end position="70"/>
    </location>
</feature>
<keyword evidence="1 8" id="KW-0235">DNA replication</keyword>
<dbReference type="NCBIfam" id="TIGR02349">
    <property type="entry name" value="DnaJ_bact"/>
    <property type="match status" value="1"/>
</dbReference>
<dbReference type="GO" id="GO:0042026">
    <property type="term" value="P:protein refolding"/>
    <property type="evidence" value="ECO:0007669"/>
    <property type="project" value="TreeGrafter"/>
</dbReference>
<name>A0A7R6PMZ2_9BACT</name>
<dbReference type="FunFam" id="2.60.260.20:FF:000005">
    <property type="entry name" value="Chaperone protein dnaJ 1, mitochondrial"/>
    <property type="match status" value="1"/>
</dbReference>
<keyword evidence="6 8" id="KW-0346">Stress response</keyword>
<evidence type="ECO:0000259" key="11">
    <source>
        <dbReference type="PROSITE" id="PS51188"/>
    </source>
</evidence>
<keyword evidence="8" id="KW-0963">Cytoplasm</keyword>
<dbReference type="Pfam" id="PF01556">
    <property type="entry name" value="DnaJ_C"/>
    <property type="match status" value="1"/>
</dbReference>
<dbReference type="InterPro" id="IPR012724">
    <property type="entry name" value="DnaJ"/>
</dbReference>
<dbReference type="InterPro" id="IPR036410">
    <property type="entry name" value="HSP_DnaJ_Cys-rich_dom_sf"/>
</dbReference>
<keyword evidence="5 8" id="KW-0862">Zinc</keyword>
<feature type="zinc finger region" description="CR-type" evidence="9">
    <location>
        <begin position="139"/>
        <end position="217"/>
    </location>
</feature>
<dbReference type="GO" id="GO:0005737">
    <property type="term" value="C:cytoplasm"/>
    <property type="evidence" value="ECO:0007669"/>
    <property type="project" value="UniProtKB-SubCell"/>
</dbReference>
<evidence type="ECO:0000256" key="6">
    <source>
        <dbReference type="ARBA" id="ARBA00023016"/>
    </source>
</evidence>
<dbReference type="PANTHER" id="PTHR43096">
    <property type="entry name" value="DNAJ HOMOLOG 1, MITOCHONDRIAL-RELATED"/>
    <property type="match status" value="1"/>
</dbReference>
<feature type="repeat" description="CXXCXGXG motif" evidence="8">
    <location>
        <begin position="191"/>
        <end position="198"/>
    </location>
</feature>
<sequence length="367" mass="40730">MNKKDYYAVLGLPKGASIQDVKKAYKKLARKYHPDLNPGDKQAEEKFKEISEAYAVLSDPKKKEQYDKYGFVGDANFGQDFNYQDFRNVDFDFSEIFSDLFGGGRKSTTYNDYSYSNAPRKGEDIQYSMRISFMDAVHGLTTKIKVNRSKPCDACGGTGKVPLSSPQTCPRCKGTGKESGGLPFFHMERTCSLCGGTGRITFTKCSKCNGTGRIPYVETINVRIPAGVDNGSKVRVPGKGEAGINGGPPGDLYIITVVEEHPLFKRQGDNIYLKLPITFSEAALGAKIKIPTIYGETTVKIPPQTQCGQKIRVRGKGIKSRLTGKNGDMYLEVEVKTPSIVDTKVRELMKELEKYEDKNAIRSHFKV</sequence>
<dbReference type="EMBL" id="AP017470">
    <property type="protein sequence ID" value="BBB32558.1"/>
    <property type="molecule type" value="Genomic_DNA"/>
</dbReference>
<dbReference type="CDD" id="cd10719">
    <property type="entry name" value="DnaJ_zf"/>
    <property type="match status" value="1"/>
</dbReference>
<dbReference type="GO" id="GO:0031072">
    <property type="term" value="F:heat shock protein binding"/>
    <property type="evidence" value="ECO:0007669"/>
    <property type="project" value="InterPro"/>
</dbReference>
<dbReference type="KEGG" id="thyd:TTHT_1018"/>
<feature type="binding site" evidence="8">
    <location>
        <position position="205"/>
    </location>
    <ligand>
        <name>Zn(2+)</name>
        <dbReference type="ChEBI" id="CHEBI:29105"/>
        <label>1</label>
    </ligand>
</feature>
<feature type="binding site" evidence="8">
    <location>
        <position position="194"/>
    </location>
    <ligand>
        <name>Zn(2+)</name>
        <dbReference type="ChEBI" id="CHEBI:29105"/>
        <label>2</label>
    </ligand>
</feature>
<dbReference type="PROSITE" id="PS51188">
    <property type="entry name" value="ZF_CR"/>
    <property type="match status" value="1"/>
</dbReference>
<evidence type="ECO:0000256" key="3">
    <source>
        <dbReference type="ARBA" id="ARBA00022737"/>
    </source>
</evidence>
<dbReference type="PANTHER" id="PTHR43096:SF52">
    <property type="entry name" value="DNAJ HOMOLOG 1, MITOCHONDRIAL-RELATED"/>
    <property type="match status" value="1"/>
</dbReference>
<dbReference type="InterPro" id="IPR001305">
    <property type="entry name" value="HSP_DnaJ_Cys-rich_dom"/>
</dbReference>
<keyword evidence="7 8" id="KW-0143">Chaperone</keyword>
<dbReference type="SUPFAM" id="SSF57938">
    <property type="entry name" value="DnaJ/Hsp40 cysteine-rich domain"/>
    <property type="match status" value="1"/>
</dbReference>
<reference evidence="12 13" key="1">
    <citation type="journal article" date="2012" name="Extremophiles">
        <title>Thermotomaculum hydrothermale gen. nov., sp. nov., a novel heterotrophic thermophile within the phylum Acidobacteria from a deep-sea hydrothermal vent chimney in the Southern Okinawa Trough.</title>
        <authorList>
            <person name="Izumi H."/>
            <person name="Nunoura T."/>
            <person name="Miyazaki M."/>
            <person name="Mino S."/>
            <person name="Toki T."/>
            <person name="Takai K."/>
            <person name="Sako Y."/>
            <person name="Sawabe T."/>
            <person name="Nakagawa S."/>
        </authorList>
    </citation>
    <scope>NUCLEOTIDE SEQUENCE [LARGE SCALE GENOMIC DNA]</scope>
    <source>
        <strain evidence="12 13">AC55</strain>
    </source>
</reference>
<dbReference type="HAMAP" id="MF_01152">
    <property type="entry name" value="DnaJ"/>
    <property type="match status" value="1"/>
</dbReference>
<dbReference type="CDD" id="cd10747">
    <property type="entry name" value="DnaJ_C"/>
    <property type="match status" value="1"/>
</dbReference>
<evidence type="ECO:0000259" key="10">
    <source>
        <dbReference type="PROSITE" id="PS50076"/>
    </source>
</evidence>
<protein>
    <recommendedName>
        <fullName evidence="8">Chaperone protein DnaJ</fullName>
    </recommendedName>
</protein>
<keyword evidence="2 8" id="KW-0479">Metal-binding</keyword>
<feature type="domain" description="CR-type" evidence="11">
    <location>
        <begin position="139"/>
        <end position="217"/>
    </location>
</feature>
<dbReference type="PRINTS" id="PR00625">
    <property type="entry name" value="JDOMAIN"/>
</dbReference>
<dbReference type="PROSITE" id="PS00636">
    <property type="entry name" value="DNAJ_1"/>
    <property type="match status" value="1"/>
</dbReference>
<evidence type="ECO:0000256" key="4">
    <source>
        <dbReference type="ARBA" id="ARBA00022771"/>
    </source>
</evidence>
<evidence type="ECO:0000256" key="7">
    <source>
        <dbReference type="ARBA" id="ARBA00023186"/>
    </source>
</evidence>
<evidence type="ECO:0000256" key="5">
    <source>
        <dbReference type="ARBA" id="ARBA00022833"/>
    </source>
</evidence>
<keyword evidence="13" id="KW-1185">Reference proteome</keyword>
<dbReference type="NCBIfam" id="NF008035">
    <property type="entry name" value="PRK10767.1"/>
    <property type="match status" value="1"/>
</dbReference>
<comment type="domain">
    <text evidence="8">The J domain is necessary and sufficient to stimulate DnaK ATPase activity. Zinc center 1 plays an important role in the autonomous, DnaK-independent chaperone activity of DnaJ. Zinc center 2 is essential for interaction with DnaK and for DnaJ activity.</text>
</comment>
<feature type="binding site" evidence="8">
    <location>
        <position position="169"/>
    </location>
    <ligand>
        <name>Zn(2+)</name>
        <dbReference type="ChEBI" id="CHEBI:29105"/>
        <label>2</label>
    </ligand>
</feature>
<dbReference type="Gene3D" id="1.10.287.110">
    <property type="entry name" value="DnaJ domain"/>
    <property type="match status" value="1"/>
</dbReference>
<feature type="binding site" evidence="8">
    <location>
        <position position="191"/>
    </location>
    <ligand>
        <name>Zn(2+)</name>
        <dbReference type="ChEBI" id="CHEBI:29105"/>
        <label>2</label>
    </ligand>
</feature>
<dbReference type="Gene3D" id="2.60.260.20">
    <property type="entry name" value="Urease metallochaperone UreE, N-terminal domain"/>
    <property type="match status" value="2"/>
</dbReference>
<dbReference type="InterPro" id="IPR036869">
    <property type="entry name" value="J_dom_sf"/>
</dbReference>
<dbReference type="InterPro" id="IPR002939">
    <property type="entry name" value="DnaJ_C"/>
</dbReference>
<dbReference type="Pfam" id="PF00684">
    <property type="entry name" value="DnaJ_CXXCXGXG"/>
    <property type="match status" value="1"/>
</dbReference>
<dbReference type="InterPro" id="IPR001623">
    <property type="entry name" value="DnaJ_domain"/>
</dbReference>
<dbReference type="CDD" id="cd06257">
    <property type="entry name" value="DnaJ"/>
    <property type="match status" value="1"/>
</dbReference>
<comment type="function">
    <text evidence="8">Participates actively in the response to hyperosmotic and heat shock by preventing the aggregation of stress-denatured proteins and by disaggregating proteins, also in an autonomous, DnaK-independent fashion. Unfolded proteins bind initially to DnaJ; upon interaction with the DnaJ-bound protein, DnaK hydrolyzes its bound ATP, resulting in the formation of a stable complex. GrpE releases ADP from DnaK; ATP binding to DnaK triggers the release of the substrate protein, thus completing the reaction cycle. Several rounds of ATP-dependent interactions between DnaJ, DnaK and GrpE are required for fully efficient folding. Also involved, together with DnaK and GrpE, in the DNA replication of plasmids through activation of initiation proteins.</text>
</comment>
<comment type="cofactor">
    <cofactor evidence="8">
        <name>Zn(2+)</name>
        <dbReference type="ChEBI" id="CHEBI:29105"/>
    </cofactor>
    <text evidence="8">Binds 2 Zn(2+) ions per monomer.</text>
</comment>
<feature type="binding site" evidence="8">
    <location>
        <position position="155"/>
    </location>
    <ligand>
        <name>Zn(2+)</name>
        <dbReference type="ChEBI" id="CHEBI:29105"/>
        <label>1</label>
    </ligand>
</feature>